<reference evidence="2" key="1">
    <citation type="journal article" date="2023" name="Mol. Phylogenet. Evol.">
        <title>Genome-scale phylogeny and comparative genomics of the fungal order Sordariales.</title>
        <authorList>
            <person name="Hensen N."/>
            <person name="Bonometti L."/>
            <person name="Westerberg I."/>
            <person name="Brannstrom I.O."/>
            <person name="Guillou S."/>
            <person name="Cros-Aarteil S."/>
            <person name="Calhoun S."/>
            <person name="Haridas S."/>
            <person name="Kuo A."/>
            <person name="Mondo S."/>
            <person name="Pangilinan J."/>
            <person name="Riley R."/>
            <person name="LaButti K."/>
            <person name="Andreopoulos B."/>
            <person name="Lipzen A."/>
            <person name="Chen C."/>
            <person name="Yan M."/>
            <person name="Daum C."/>
            <person name="Ng V."/>
            <person name="Clum A."/>
            <person name="Steindorff A."/>
            <person name="Ohm R.A."/>
            <person name="Martin F."/>
            <person name="Silar P."/>
            <person name="Natvig D.O."/>
            <person name="Lalanne C."/>
            <person name="Gautier V."/>
            <person name="Ament-Velasquez S.L."/>
            <person name="Kruys A."/>
            <person name="Hutchinson M.I."/>
            <person name="Powell A.J."/>
            <person name="Barry K."/>
            <person name="Miller A.N."/>
            <person name="Grigoriev I.V."/>
            <person name="Debuchy R."/>
            <person name="Gladieux P."/>
            <person name="Hiltunen Thoren M."/>
            <person name="Johannesson H."/>
        </authorList>
    </citation>
    <scope>NUCLEOTIDE SEQUENCE</scope>
    <source>
        <strain evidence="2">CBS 757.83</strain>
    </source>
</reference>
<gene>
    <name evidence="2" type="ORF">N658DRAFT_551122</name>
</gene>
<dbReference type="EMBL" id="MU863630">
    <property type="protein sequence ID" value="KAK4102705.1"/>
    <property type="molecule type" value="Genomic_DNA"/>
</dbReference>
<feature type="region of interest" description="Disordered" evidence="1">
    <location>
        <begin position="40"/>
        <end position="109"/>
    </location>
</feature>
<reference evidence="2" key="2">
    <citation type="submission" date="2023-05" db="EMBL/GenBank/DDBJ databases">
        <authorList>
            <consortium name="Lawrence Berkeley National Laboratory"/>
            <person name="Steindorff A."/>
            <person name="Hensen N."/>
            <person name="Bonometti L."/>
            <person name="Westerberg I."/>
            <person name="Brannstrom I.O."/>
            <person name="Guillou S."/>
            <person name="Cros-Aarteil S."/>
            <person name="Calhoun S."/>
            <person name="Haridas S."/>
            <person name="Kuo A."/>
            <person name="Mondo S."/>
            <person name="Pangilinan J."/>
            <person name="Riley R."/>
            <person name="Labutti K."/>
            <person name="Andreopoulos B."/>
            <person name="Lipzen A."/>
            <person name="Chen C."/>
            <person name="Yanf M."/>
            <person name="Daum C."/>
            <person name="Ng V."/>
            <person name="Clum A."/>
            <person name="Ohm R."/>
            <person name="Martin F."/>
            <person name="Silar P."/>
            <person name="Natvig D."/>
            <person name="Lalanne C."/>
            <person name="Gautier V."/>
            <person name="Ament-Velasquez S.L."/>
            <person name="Kruys A."/>
            <person name="Hutchinson M.I."/>
            <person name="Powell A.J."/>
            <person name="Barry K."/>
            <person name="Miller A.N."/>
            <person name="Grigoriev I.V."/>
            <person name="Debuchy R."/>
            <person name="Gladieux P."/>
            <person name="Thoren M.H."/>
            <person name="Johannesson H."/>
        </authorList>
    </citation>
    <scope>NUCLEOTIDE SEQUENCE</scope>
    <source>
        <strain evidence="2">CBS 757.83</strain>
    </source>
</reference>
<keyword evidence="3" id="KW-1185">Reference proteome</keyword>
<sequence>MCLLPSPASQNLQLHGQEQGGLSILQPAWAMFRGNQPITSKLQPSGCSNEGSLLNSNDSSPSAEVNAQPKYTTAGTIYHPKAASSLQPPTRRPRARRYPQPIQAPSGGTFMPFPDALLSALPLKDQPPPSPPTTASILQQYAPLQQNYDRAVSPTPESDIALLAEYEMSLPNIRSENLSSPAGYEGNSSTSAEETLTSRITVKGLTNLASYPNPMQKAAQNTLARARSANLDTSRPNTPSSHLSATPDLSKDHFFNASGGTFGAGPPQPLKAGPPGQRPFKPTTLEAASRAHRNDDQILPSAGRYQSRSPIGLPYNVDISILAVLGNDEGTGEFGRPVQLSLDERQYGPVSRNPPHPGFGDISTRGALDMSTEPVDGSKRKVQDTLPPERVQQYYPGGFPSNYDGRHKPIAENWHTKQPAAVDNVIQGTFSDRITQINRNFYAGTEGLVRNMDQIVRDHNYRCLETKVGVIGGERERLRGSHIERLGADGKIQPPVLSVEEVNRMDDADIMRPLLNMAFAALLSYREESRSGGSVEDARPTYFMPAEAAWIDNTEEGNMSFFSDSNEDMSRKKNLRKPRRGY</sequence>
<evidence type="ECO:0000256" key="1">
    <source>
        <dbReference type="SAM" id="MobiDB-lite"/>
    </source>
</evidence>
<name>A0AAN6Q345_9PEZI</name>
<feature type="compositionally biased region" description="Polar residues" evidence="1">
    <location>
        <begin position="230"/>
        <end position="244"/>
    </location>
</feature>
<feature type="compositionally biased region" description="Basic residues" evidence="1">
    <location>
        <begin position="572"/>
        <end position="582"/>
    </location>
</feature>
<proteinExistence type="predicted"/>
<dbReference type="Proteomes" id="UP001305647">
    <property type="component" value="Unassembled WGS sequence"/>
</dbReference>
<protein>
    <submittedName>
        <fullName evidence="2">Uncharacterized protein</fullName>
    </submittedName>
</protein>
<accession>A0AAN6Q345</accession>
<feature type="compositionally biased region" description="Polar residues" evidence="1">
    <location>
        <begin position="40"/>
        <end position="75"/>
    </location>
</feature>
<evidence type="ECO:0000313" key="3">
    <source>
        <dbReference type="Proteomes" id="UP001305647"/>
    </source>
</evidence>
<organism evidence="2 3">
    <name type="scientific">Parathielavia hyrcaniae</name>
    <dbReference type="NCBI Taxonomy" id="113614"/>
    <lineage>
        <taxon>Eukaryota</taxon>
        <taxon>Fungi</taxon>
        <taxon>Dikarya</taxon>
        <taxon>Ascomycota</taxon>
        <taxon>Pezizomycotina</taxon>
        <taxon>Sordariomycetes</taxon>
        <taxon>Sordariomycetidae</taxon>
        <taxon>Sordariales</taxon>
        <taxon>Chaetomiaceae</taxon>
        <taxon>Parathielavia</taxon>
    </lineage>
</organism>
<feature type="region of interest" description="Disordered" evidence="1">
    <location>
        <begin position="211"/>
        <end position="307"/>
    </location>
</feature>
<feature type="region of interest" description="Disordered" evidence="1">
    <location>
        <begin position="348"/>
        <end position="382"/>
    </location>
</feature>
<comment type="caution">
    <text evidence="2">The sequence shown here is derived from an EMBL/GenBank/DDBJ whole genome shotgun (WGS) entry which is preliminary data.</text>
</comment>
<dbReference type="AlphaFoldDB" id="A0AAN6Q345"/>
<evidence type="ECO:0000313" key="2">
    <source>
        <dbReference type="EMBL" id="KAK4102705.1"/>
    </source>
</evidence>
<feature type="region of interest" description="Disordered" evidence="1">
    <location>
        <begin position="561"/>
        <end position="582"/>
    </location>
</feature>